<dbReference type="AlphaFoldDB" id="A0A1I0V2E3"/>
<keyword evidence="3" id="KW-1185">Reference proteome</keyword>
<name>A0A1I0V2E3_9CELL</name>
<dbReference type="STRING" id="988821.SAMN05421867_10195"/>
<accession>A0A1I0V2E3</accession>
<organism evidence="2 3">
    <name type="scientific">Cellulomonas marina</name>
    <dbReference type="NCBI Taxonomy" id="988821"/>
    <lineage>
        <taxon>Bacteria</taxon>
        <taxon>Bacillati</taxon>
        <taxon>Actinomycetota</taxon>
        <taxon>Actinomycetes</taxon>
        <taxon>Micrococcales</taxon>
        <taxon>Cellulomonadaceae</taxon>
        <taxon>Cellulomonas</taxon>
    </lineage>
</organism>
<gene>
    <name evidence="2" type="ORF">SAMN05421867_10195</name>
</gene>
<dbReference type="RefSeq" id="WP_203708744.1">
    <property type="nucleotide sequence ID" value="NZ_BONM01000005.1"/>
</dbReference>
<evidence type="ECO:0000256" key="1">
    <source>
        <dbReference type="SAM" id="MobiDB-lite"/>
    </source>
</evidence>
<evidence type="ECO:0000313" key="2">
    <source>
        <dbReference type="EMBL" id="SFA70250.1"/>
    </source>
</evidence>
<feature type="compositionally biased region" description="Acidic residues" evidence="1">
    <location>
        <begin position="1"/>
        <end position="11"/>
    </location>
</feature>
<dbReference type="Proteomes" id="UP000199012">
    <property type="component" value="Unassembled WGS sequence"/>
</dbReference>
<sequence length="145" mass="16350">MSQDDRDDTDERTDHSGGPGPDGGHVRTGPDTSKSLKYSQEIASTDDDPERPGRSLVTTNHDVIRQWAEARDGVPATVEGTEHGDHLGVLRLDFGGDDDRLVHVTWDEWFDTFDTRRLNFIYQEEKKDGTTSSFFRLESPDREDG</sequence>
<dbReference type="EMBL" id="FOKA01000001">
    <property type="protein sequence ID" value="SFA70250.1"/>
    <property type="molecule type" value="Genomic_DNA"/>
</dbReference>
<evidence type="ECO:0000313" key="3">
    <source>
        <dbReference type="Proteomes" id="UP000199012"/>
    </source>
</evidence>
<proteinExistence type="predicted"/>
<feature type="compositionally biased region" description="Polar residues" evidence="1">
    <location>
        <begin position="30"/>
        <end position="43"/>
    </location>
</feature>
<protein>
    <submittedName>
        <fullName evidence="2">Uncharacterized protein</fullName>
    </submittedName>
</protein>
<reference evidence="2 3" key="1">
    <citation type="submission" date="2016-10" db="EMBL/GenBank/DDBJ databases">
        <authorList>
            <person name="de Groot N.N."/>
        </authorList>
    </citation>
    <scope>NUCLEOTIDE SEQUENCE [LARGE SCALE GENOMIC DNA]</scope>
    <source>
        <strain evidence="2 3">CGMCC 4.6945</strain>
    </source>
</reference>
<feature type="region of interest" description="Disordered" evidence="1">
    <location>
        <begin position="1"/>
        <end position="56"/>
    </location>
</feature>